<organism evidence="3 4">
    <name type="scientific">Arachis hypogaea</name>
    <name type="common">Peanut</name>
    <dbReference type="NCBI Taxonomy" id="3818"/>
    <lineage>
        <taxon>Eukaryota</taxon>
        <taxon>Viridiplantae</taxon>
        <taxon>Streptophyta</taxon>
        <taxon>Embryophyta</taxon>
        <taxon>Tracheophyta</taxon>
        <taxon>Spermatophyta</taxon>
        <taxon>Magnoliopsida</taxon>
        <taxon>eudicotyledons</taxon>
        <taxon>Gunneridae</taxon>
        <taxon>Pentapetalae</taxon>
        <taxon>rosids</taxon>
        <taxon>fabids</taxon>
        <taxon>Fabales</taxon>
        <taxon>Fabaceae</taxon>
        <taxon>Papilionoideae</taxon>
        <taxon>50 kb inversion clade</taxon>
        <taxon>dalbergioids sensu lato</taxon>
        <taxon>Dalbergieae</taxon>
        <taxon>Pterocarpus clade</taxon>
        <taxon>Arachis</taxon>
    </lineage>
</organism>
<keyword evidence="4" id="KW-1185">Reference proteome</keyword>
<feature type="compositionally biased region" description="Polar residues" evidence="2">
    <location>
        <begin position="68"/>
        <end position="78"/>
    </location>
</feature>
<evidence type="ECO:0000256" key="2">
    <source>
        <dbReference type="SAM" id="MobiDB-lite"/>
    </source>
</evidence>
<feature type="coiled-coil region" evidence="1">
    <location>
        <begin position="292"/>
        <end position="336"/>
    </location>
</feature>
<feature type="compositionally biased region" description="Low complexity" evidence="2">
    <location>
        <begin position="23"/>
        <end position="34"/>
    </location>
</feature>
<comment type="caution">
    <text evidence="3">The sequence shown here is derived from an EMBL/GenBank/DDBJ whole genome shotgun (WGS) entry which is preliminary data.</text>
</comment>
<reference evidence="3 4" key="1">
    <citation type="submission" date="2019-01" db="EMBL/GenBank/DDBJ databases">
        <title>Sequencing of cultivated peanut Arachis hypogaea provides insights into genome evolution and oil improvement.</title>
        <authorList>
            <person name="Chen X."/>
        </authorList>
    </citation>
    <scope>NUCLEOTIDE SEQUENCE [LARGE SCALE GENOMIC DNA]</scope>
    <source>
        <strain evidence="4">cv. Fuhuasheng</strain>
        <tissue evidence="3">Leaves</tissue>
    </source>
</reference>
<keyword evidence="1" id="KW-0175">Coiled coil</keyword>
<feature type="region of interest" description="Disordered" evidence="2">
    <location>
        <begin position="1"/>
        <end position="82"/>
    </location>
</feature>
<evidence type="ECO:0000256" key="1">
    <source>
        <dbReference type="SAM" id="Coils"/>
    </source>
</evidence>
<dbReference type="PANTHER" id="PTHR33144:SF45">
    <property type="entry name" value="TRANSPOSASE TNP1_EN_SPM-LIKE DOMAIN-CONTAINING PROTEIN"/>
    <property type="match status" value="1"/>
</dbReference>
<dbReference type="EMBL" id="SDMP01000017">
    <property type="protein sequence ID" value="RYQ99833.1"/>
    <property type="molecule type" value="Genomic_DNA"/>
</dbReference>
<dbReference type="AlphaFoldDB" id="A0A444YD35"/>
<accession>A0A444YD35</accession>
<sequence>MARKDRFTKKAKSGPACQQSQKAPALAPSPTSALHQDDSKIPQASCGSVYTTVHPFRPPRSEPRPAPQTRTYSSQNSEPGHVHLDANAHEVDSIDQKVDNRFVASRAQSRKGQKTIEYWTVKTIDTRLRLYDDYYEPTLSTEENIENRPPGIDRDHWRWYLDYRAKPETKEKCRKNAINQSKQLYTHTGDSKSLARRREEESEQEGRIVGRGELWIKVYKRRDGSYINDEAREIGERLLEIEQQDESSKVLFQNDSIAQVFGREKLGRVRGVGFGPTPSQLFGTNLQPSVNRVQVEETQRKLNELQTELEAEKLKMKAMEDEAAADKKRIKVMESALIYLFQRQGEELPPEIAAGMLSME</sequence>
<dbReference type="Pfam" id="PF03004">
    <property type="entry name" value="Transposase_24"/>
    <property type="match status" value="1"/>
</dbReference>
<dbReference type="PANTHER" id="PTHR33144">
    <property type="entry name" value="OS10G0409366 PROTEIN-RELATED"/>
    <property type="match status" value="1"/>
</dbReference>
<evidence type="ECO:0000313" key="4">
    <source>
        <dbReference type="Proteomes" id="UP000289738"/>
    </source>
</evidence>
<feature type="region of interest" description="Disordered" evidence="2">
    <location>
        <begin position="181"/>
        <end position="203"/>
    </location>
</feature>
<evidence type="ECO:0008006" key="5">
    <source>
        <dbReference type="Google" id="ProtNLM"/>
    </source>
</evidence>
<gene>
    <name evidence="3" type="ORF">Ahy_B07g087849</name>
</gene>
<dbReference type="InterPro" id="IPR004252">
    <property type="entry name" value="Probable_transposase_24"/>
</dbReference>
<evidence type="ECO:0000313" key="3">
    <source>
        <dbReference type="EMBL" id="RYQ99833.1"/>
    </source>
</evidence>
<proteinExistence type="predicted"/>
<dbReference type="Proteomes" id="UP000289738">
    <property type="component" value="Chromosome B07"/>
</dbReference>
<feature type="compositionally biased region" description="Basic residues" evidence="2">
    <location>
        <begin position="1"/>
        <end position="12"/>
    </location>
</feature>
<protein>
    <recommendedName>
        <fullName evidence="5">Transposase Tnp1/En/Spm-like domain-containing protein</fullName>
    </recommendedName>
</protein>
<name>A0A444YD35_ARAHY</name>